<feature type="region of interest" description="Disordered" evidence="7">
    <location>
        <begin position="1"/>
        <end position="38"/>
    </location>
</feature>
<evidence type="ECO:0008006" key="11">
    <source>
        <dbReference type="Google" id="ProtNLM"/>
    </source>
</evidence>
<sequence length="757" mass="83141">MDNTMFHTYPVTPVDGKEGGGLRKRRTRRGSDGVSRASKGRAATIIRASDVLDNTKQTPFFRWTIAWILLVSLIGSCFLMHFEGGKGGEDGGLGWVDAIFLSAGGVTATGLNSFDITTFSRSSLTTLMVVTQLGSATFMSLVPVLIRLRSLRQVIPKNYRTFNLNKFKRVPEWLVEYKSLIYLVRIVVLTNIVVYFLYGGILYTIVVNNEDAKRILNLPATASGSSPAYWTIFHVISAYNNCGYALMPNSFEDFANVPSVYFCLNMLILHGNVMYPIVLRWSIIFMSAITPKSWSRKVYFRYLLLNGRHLHSNLFGSQQTWLLLIQQLMLISIQVIFECFGTVRKPSLSVAIFESINVRHAGFNSIPLSQIYSGLLIMFISFMYLAPMPYIAMLRSSMVMAPNERTGASIGESFIGAISSSFLGGSEDSTTLLNGLGGGDGGDGTASVATPVTVVTQQTQNSRKLSLNMARDNARSSALWTEKATMRSELSSVTRKSIRNVDRVTPELLDTRLLILTMYGDDEHVPWKQRVTLRVNAVSFQAKKLWGRFQGGIKPDMFLIWFFWWAICTVESFESTSPAIFNTLFEIVSSFGNVGLSMGSIKDVDSPCTFAMDLSWVSKFMLIFVQIAGRTRDLPSKVDSVLTVTKPVGADEVLTEAWLGKDDDEEDVEEGLQGGEGEGLLGVEVGGEELGTLIIDEGNPLEDGVGVGAGGRGGGGGNTTPLLRDFNGISNRTGAGGQGGSERRSSKRDSRVTFSEI</sequence>
<dbReference type="PANTHER" id="PTHR31064:SF30">
    <property type="entry name" value="HIGH-AFFINITY POTASSIUM TRANSPORT PROTEIN-RELATED"/>
    <property type="match status" value="1"/>
</dbReference>
<evidence type="ECO:0000256" key="5">
    <source>
        <dbReference type="ARBA" id="ARBA00023065"/>
    </source>
</evidence>
<dbReference type="OrthoDB" id="9999863at2759"/>
<keyword evidence="3 8" id="KW-0812">Transmembrane</keyword>
<dbReference type="GO" id="GO:0005886">
    <property type="term" value="C:plasma membrane"/>
    <property type="evidence" value="ECO:0007669"/>
    <property type="project" value="TreeGrafter"/>
</dbReference>
<feature type="transmembrane region" description="Helical" evidence="8">
    <location>
        <begin position="126"/>
        <end position="146"/>
    </location>
</feature>
<evidence type="ECO:0000256" key="3">
    <source>
        <dbReference type="ARBA" id="ARBA00022692"/>
    </source>
</evidence>
<feature type="compositionally biased region" description="Basic and acidic residues" evidence="7">
    <location>
        <begin position="741"/>
        <end position="751"/>
    </location>
</feature>
<dbReference type="AlphaFoldDB" id="A0A9W7BA60"/>
<keyword evidence="10" id="KW-1185">Reference proteome</keyword>
<organism evidence="9 10">
    <name type="scientific">Triparma strigata</name>
    <dbReference type="NCBI Taxonomy" id="1606541"/>
    <lineage>
        <taxon>Eukaryota</taxon>
        <taxon>Sar</taxon>
        <taxon>Stramenopiles</taxon>
        <taxon>Ochrophyta</taxon>
        <taxon>Bolidophyceae</taxon>
        <taxon>Parmales</taxon>
        <taxon>Triparmaceae</taxon>
        <taxon>Triparma</taxon>
    </lineage>
</organism>
<comment type="subcellular location">
    <subcellularLocation>
        <location evidence="1">Membrane</location>
        <topology evidence="1">Multi-pass membrane protein</topology>
    </subcellularLocation>
</comment>
<gene>
    <name evidence="9" type="ORF">TrST_g12577</name>
</gene>
<name>A0A9W7BA60_9STRA</name>
<dbReference type="PANTHER" id="PTHR31064">
    <property type="entry name" value="POTASSIUM TRANSPORT PROTEIN DDB_G0292412-RELATED"/>
    <property type="match status" value="1"/>
</dbReference>
<protein>
    <recommendedName>
        <fullName evidence="11">Potassium transporter</fullName>
    </recommendedName>
</protein>
<dbReference type="GO" id="GO:0030001">
    <property type="term" value="P:metal ion transport"/>
    <property type="evidence" value="ECO:0007669"/>
    <property type="project" value="UniProtKB-ARBA"/>
</dbReference>
<evidence type="ECO:0000256" key="7">
    <source>
        <dbReference type="SAM" id="MobiDB-lite"/>
    </source>
</evidence>
<feature type="region of interest" description="Disordered" evidence="7">
    <location>
        <begin position="710"/>
        <end position="757"/>
    </location>
</feature>
<evidence type="ECO:0000256" key="4">
    <source>
        <dbReference type="ARBA" id="ARBA00022989"/>
    </source>
</evidence>
<feature type="transmembrane region" description="Helical" evidence="8">
    <location>
        <begin position="371"/>
        <end position="392"/>
    </location>
</feature>
<keyword evidence="6 8" id="KW-0472">Membrane</keyword>
<dbReference type="InterPro" id="IPR051143">
    <property type="entry name" value="TrkH_K-transport"/>
</dbReference>
<dbReference type="GO" id="GO:0008324">
    <property type="term" value="F:monoatomic cation transmembrane transporter activity"/>
    <property type="evidence" value="ECO:0007669"/>
    <property type="project" value="InterPro"/>
</dbReference>
<feature type="transmembrane region" description="Helical" evidence="8">
    <location>
        <begin position="94"/>
        <end position="114"/>
    </location>
</feature>
<dbReference type="EMBL" id="BRXY01000267">
    <property type="protein sequence ID" value="GMH82405.1"/>
    <property type="molecule type" value="Genomic_DNA"/>
</dbReference>
<comment type="caution">
    <text evidence="9">The sequence shown here is derived from an EMBL/GenBank/DDBJ whole genome shotgun (WGS) entry which is preliminary data.</text>
</comment>
<evidence type="ECO:0000256" key="8">
    <source>
        <dbReference type="SAM" id="Phobius"/>
    </source>
</evidence>
<dbReference type="Pfam" id="PF02386">
    <property type="entry name" value="TrkH"/>
    <property type="match status" value="2"/>
</dbReference>
<dbReference type="InterPro" id="IPR003445">
    <property type="entry name" value="Cat_transpt"/>
</dbReference>
<feature type="transmembrane region" description="Helical" evidence="8">
    <location>
        <begin position="180"/>
        <end position="207"/>
    </location>
</feature>
<proteinExistence type="predicted"/>
<dbReference type="Proteomes" id="UP001165085">
    <property type="component" value="Unassembled WGS sequence"/>
</dbReference>
<evidence type="ECO:0000313" key="9">
    <source>
        <dbReference type="EMBL" id="GMH82405.1"/>
    </source>
</evidence>
<evidence type="ECO:0000256" key="1">
    <source>
        <dbReference type="ARBA" id="ARBA00004141"/>
    </source>
</evidence>
<keyword evidence="5" id="KW-0406">Ion transport</keyword>
<evidence type="ECO:0000256" key="6">
    <source>
        <dbReference type="ARBA" id="ARBA00023136"/>
    </source>
</evidence>
<keyword evidence="4 8" id="KW-1133">Transmembrane helix</keyword>
<feature type="transmembrane region" description="Helical" evidence="8">
    <location>
        <begin position="60"/>
        <end position="82"/>
    </location>
</feature>
<keyword evidence="2" id="KW-0813">Transport</keyword>
<evidence type="ECO:0000313" key="10">
    <source>
        <dbReference type="Proteomes" id="UP001165085"/>
    </source>
</evidence>
<accession>A0A9W7BA60</accession>
<feature type="transmembrane region" description="Helical" evidence="8">
    <location>
        <begin position="267"/>
        <end position="289"/>
    </location>
</feature>
<evidence type="ECO:0000256" key="2">
    <source>
        <dbReference type="ARBA" id="ARBA00022448"/>
    </source>
</evidence>
<reference evidence="10" key="1">
    <citation type="journal article" date="2023" name="Commun. Biol.">
        <title>Genome analysis of Parmales, the sister group of diatoms, reveals the evolutionary specialization of diatoms from phago-mixotrophs to photoautotrophs.</title>
        <authorList>
            <person name="Ban H."/>
            <person name="Sato S."/>
            <person name="Yoshikawa S."/>
            <person name="Yamada K."/>
            <person name="Nakamura Y."/>
            <person name="Ichinomiya M."/>
            <person name="Sato N."/>
            <person name="Blanc-Mathieu R."/>
            <person name="Endo H."/>
            <person name="Kuwata A."/>
            <person name="Ogata H."/>
        </authorList>
    </citation>
    <scope>NUCLEOTIDE SEQUENCE [LARGE SCALE GENOMIC DNA]</scope>
    <source>
        <strain evidence="10">NIES 3701</strain>
    </source>
</reference>